<evidence type="ECO:0000256" key="2">
    <source>
        <dbReference type="ARBA" id="ARBA00012925"/>
    </source>
</evidence>
<comment type="catalytic activity">
    <reaction evidence="5 7">
        <text>hydrogencarbonate + H(+) = CO2 + H2O</text>
        <dbReference type="Rhea" id="RHEA:10748"/>
        <dbReference type="ChEBI" id="CHEBI:15377"/>
        <dbReference type="ChEBI" id="CHEBI:15378"/>
        <dbReference type="ChEBI" id="CHEBI:16526"/>
        <dbReference type="ChEBI" id="CHEBI:17544"/>
        <dbReference type="EC" id="4.2.1.1"/>
    </reaction>
</comment>
<dbReference type="GO" id="GO:0004089">
    <property type="term" value="F:carbonate dehydratase activity"/>
    <property type="evidence" value="ECO:0007669"/>
    <property type="project" value="UniProtKB-UniRule"/>
</dbReference>
<feature type="binding site" evidence="6">
    <location>
        <position position="147"/>
    </location>
    <ligand>
        <name>Zn(2+)</name>
        <dbReference type="ChEBI" id="CHEBI:29105"/>
    </ligand>
</feature>
<dbReference type="InterPro" id="IPR001765">
    <property type="entry name" value="Carbonic_anhydrase"/>
</dbReference>
<dbReference type="GO" id="GO:0015976">
    <property type="term" value="P:carbon utilization"/>
    <property type="evidence" value="ECO:0007669"/>
    <property type="project" value="InterPro"/>
</dbReference>
<protein>
    <recommendedName>
        <fullName evidence="2 7">Carbonic anhydrase</fullName>
        <ecNumber evidence="2 7">4.2.1.1</ecNumber>
    </recommendedName>
    <alternativeName>
        <fullName evidence="7">Carbonate dehydratase</fullName>
    </alternativeName>
</protein>
<evidence type="ECO:0000256" key="3">
    <source>
        <dbReference type="ARBA" id="ARBA00022833"/>
    </source>
</evidence>
<dbReference type="AlphaFoldDB" id="A0A517R180"/>
<feature type="binding site" evidence="6">
    <location>
        <position position="91"/>
    </location>
    <ligand>
        <name>Zn(2+)</name>
        <dbReference type="ChEBI" id="CHEBI:29105"/>
    </ligand>
</feature>
<keyword evidence="9" id="KW-1185">Reference proteome</keyword>
<comment type="function">
    <text evidence="7">Reversible hydration of carbon dioxide.</text>
</comment>
<evidence type="ECO:0000256" key="1">
    <source>
        <dbReference type="ARBA" id="ARBA00006217"/>
    </source>
</evidence>
<dbReference type="RefSeq" id="WP_145363700.1">
    <property type="nucleotide sequence ID" value="NZ_CP036268.1"/>
</dbReference>
<dbReference type="InterPro" id="IPR036874">
    <property type="entry name" value="Carbonic_anhydrase_sf"/>
</dbReference>
<keyword evidence="6" id="KW-0479">Metal-binding</keyword>
<keyword evidence="4 7" id="KW-0456">Lyase</keyword>
<dbReference type="SUPFAM" id="SSF53056">
    <property type="entry name" value="beta-carbonic anhydrase, cab"/>
    <property type="match status" value="1"/>
</dbReference>
<evidence type="ECO:0000256" key="6">
    <source>
        <dbReference type="PIRSR" id="PIRSR601765-1"/>
    </source>
</evidence>
<comment type="similarity">
    <text evidence="1 7">Belongs to the beta-class carbonic anhydrase family.</text>
</comment>
<feature type="binding site" evidence="6">
    <location>
        <position position="144"/>
    </location>
    <ligand>
        <name>Zn(2+)</name>
        <dbReference type="ChEBI" id="CHEBI:29105"/>
    </ligand>
</feature>
<evidence type="ECO:0000313" key="8">
    <source>
        <dbReference type="EMBL" id="QDT37600.1"/>
    </source>
</evidence>
<name>A0A517R180_9PLAN</name>
<dbReference type="EC" id="4.2.1.1" evidence="2 7"/>
<evidence type="ECO:0000313" key="9">
    <source>
        <dbReference type="Proteomes" id="UP000317318"/>
    </source>
</evidence>
<dbReference type="KEGG" id="svp:Pan189_19800"/>
<evidence type="ECO:0000256" key="5">
    <source>
        <dbReference type="ARBA" id="ARBA00048348"/>
    </source>
</evidence>
<dbReference type="SMART" id="SM00947">
    <property type="entry name" value="Pro_CA"/>
    <property type="match status" value="1"/>
</dbReference>
<evidence type="ECO:0000256" key="7">
    <source>
        <dbReference type="RuleBase" id="RU003956"/>
    </source>
</evidence>
<gene>
    <name evidence="8" type="primary">mtcA2</name>
    <name evidence="8" type="ORF">Pan189_19800</name>
</gene>
<dbReference type="PROSITE" id="PS00705">
    <property type="entry name" value="PROK_CO2_ANHYDRASE_2"/>
    <property type="match status" value="1"/>
</dbReference>
<reference evidence="8 9" key="1">
    <citation type="submission" date="2019-02" db="EMBL/GenBank/DDBJ databases">
        <title>Deep-cultivation of Planctomycetes and their phenomic and genomic characterization uncovers novel biology.</title>
        <authorList>
            <person name="Wiegand S."/>
            <person name="Jogler M."/>
            <person name="Boedeker C."/>
            <person name="Pinto D."/>
            <person name="Vollmers J."/>
            <person name="Rivas-Marin E."/>
            <person name="Kohn T."/>
            <person name="Peeters S.H."/>
            <person name="Heuer A."/>
            <person name="Rast P."/>
            <person name="Oberbeckmann S."/>
            <person name="Bunk B."/>
            <person name="Jeske O."/>
            <person name="Meyerdierks A."/>
            <person name="Storesund J.E."/>
            <person name="Kallscheuer N."/>
            <person name="Luecker S."/>
            <person name="Lage O.M."/>
            <person name="Pohl T."/>
            <person name="Merkel B.J."/>
            <person name="Hornburger P."/>
            <person name="Mueller R.-W."/>
            <person name="Bruemmer F."/>
            <person name="Labrenz M."/>
            <person name="Spormann A.M."/>
            <person name="Op den Camp H."/>
            <person name="Overmann J."/>
            <person name="Amann R."/>
            <person name="Jetten M.S.M."/>
            <person name="Mascher T."/>
            <person name="Medema M.H."/>
            <person name="Devos D.P."/>
            <person name="Kaster A.-K."/>
            <person name="Ovreas L."/>
            <person name="Rohde M."/>
            <person name="Galperin M.Y."/>
            <person name="Jogler C."/>
        </authorList>
    </citation>
    <scope>NUCLEOTIDE SEQUENCE [LARGE SCALE GENOMIC DNA]</scope>
    <source>
        <strain evidence="8 9">Pan189</strain>
    </source>
</reference>
<dbReference type="Pfam" id="PF00484">
    <property type="entry name" value="Pro_CA"/>
    <property type="match status" value="1"/>
</dbReference>
<keyword evidence="3 6" id="KW-0862">Zinc</keyword>
<proteinExistence type="inferred from homology"/>
<feature type="binding site" evidence="6">
    <location>
        <position position="93"/>
    </location>
    <ligand>
        <name>Zn(2+)</name>
        <dbReference type="ChEBI" id="CHEBI:29105"/>
    </ligand>
</feature>
<comment type="cofactor">
    <cofactor evidence="6">
        <name>Zn(2+)</name>
        <dbReference type="ChEBI" id="CHEBI:29105"/>
    </cofactor>
    <text evidence="6">Binds 1 zinc ion per subunit.</text>
</comment>
<dbReference type="PROSITE" id="PS00704">
    <property type="entry name" value="PROK_CO2_ANHYDRASE_1"/>
    <property type="match status" value="1"/>
</dbReference>
<dbReference type="PANTHER" id="PTHR11002">
    <property type="entry name" value="CARBONIC ANHYDRASE"/>
    <property type="match status" value="1"/>
</dbReference>
<dbReference type="CDD" id="cd03378">
    <property type="entry name" value="beta_CA_cladeC"/>
    <property type="match status" value="1"/>
</dbReference>
<dbReference type="Gene3D" id="3.40.1050.10">
    <property type="entry name" value="Carbonic anhydrase"/>
    <property type="match status" value="1"/>
</dbReference>
<evidence type="ECO:0000256" key="4">
    <source>
        <dbReference type="ARBA" id="ARBA00023239"/>
    </source>
</evidence>
<dbReference type="PANTHER" id="PTHR11002:SF79">
    <property type="entry name" value="CARBONIC ANHYDRASE 2"/>
    <property type="match status" value="1"/>
</dbReference>
<dbReference type="Proteomes" id="UP000317318">
    <property type="component" value="Chromosome"/>
</dbReference>
<sequence>MLRTVLPAVALCGLIVAAAYPFRIQVNSAGAEEAATDSTKVRNVTAQEALVRLKEGNQRFAEEHSTHPHEERTWRLSLESGQHPFATILGCADSRVCPELIFDQGLGDLFVIRVAGNVVDPDVAGSIEYAVHHLKTRLIVVLGHEHCGAVTAAFEELDKGMDEPIEVKRLLRSIAPGIEAIPKSLKHDERVHRGVTANVRHSIEELRRIKDLRNAEKTGEVKIVGAVYDLHNGRIRFLD</sequence>
<dbReference type="EMBL" id="CP036268">
    <property type="protein sequence ID" value="QDT37600.1"/>
    <property type="molecule type" value="Genomic_DNA"/>
</dbReference>
<dbReference type="InterPro" id="IPR015892">
    <property type="entry name" value="Carbonic_anhydrase_CS"/>
</dbReference>
<accession>A0A517R180</accession>
<dbReference type="GO" id="GO:0008270">
    <property type="term" value="F:zinc ion binding"/>
    <property type="evidence" value="ECO:0007669"/>
    <property type="project" value="UniProtKB-UniRule"/>
</dbReference>
<organism evidence="8 9">
    <name type="scientific">Stratiformator vulcanicus</name>
    <dbReference type="NCBI Taxonomy" id="2527980"/>
    <lineage>
        <taxon>Bacteria</taxon>
        <taxon>Pseudomonadati</taxon>
        <taxon>Planctomycetota</taxon>
        <taxon>Planctomycetia</taxon>
        <taxon>Planctomycetales</taxon>
        <taxon>Planctomycetaceae</taxon>
        <taxon>Stratiformator</taxon>
    </lineage>
</organism>
<dbReference type="OrthoDB" id="9769739at2"/>